<dbReference type="InterPro" id="IPR057336">
    <property type="entry name" value="GerAC_N"/>
</dbReference>
<protein>
    <submittedName>
        <fullName evidence="10">Ger(X)C family spore germination protein</fullName>
    </submittedName>
</protein>
<dbReference type="EMBL" id="JBHLTR010000013">
    <property type="protein sequence ID" value="MFC0559444.1"/>
    <property type="molecule type" value="Genomic_DNA"/>
</dbReference>
<reference evidence="10 11" key="1">
    <citation type="submission" date="2024-09" db="EMBL/GenBank/DDBJ databases">
        <authorList>
            <person name="Sun Q."/>
            <person name="Mori K."/>
        </authorList>
    </citation>
    <scope>NUCLEOTIDE SEQUENCE [LARGE SCALE GENOMIC DNA]</scope>
    <source>
        <strain evidence="10 11">NCAIM B.02301</strain>
    </source>
</reference>
<dbReference type="PROSITE" id="PS51257">
    <property type="entry name" value="PROKAR_LIPOPROTEIN"/>
    <property type="match status" value="1"/>
</dbReference>
<gene>
    <name evidence="10" type="ORF">ACFFH4_10325</name>
</gene>
<keyword evidence="5" id="KW-0472">Membrane</keyword>
<name>A0ABV6NG94_9BACI</name>
<feature type="domain" description="Spore germination GerAC-like C-terminal" evidence="8">
    <location>
        <begin position="207"/>
        <end position="378"/>
    </location>
</feature>
<accession>A0ABV6NG94</accession>
<comment type="caution">
    <text evidence="10">The sequence shown here is derived from an EMBL/GenBank/DDBJ whole genome shotgun (WGS) entry which is preliminary data.</text>
</comment>
<dbReference type="PANTHER" id="PTHR35789:SF1">
    <property type="entry name" value="SPORE GERMINATION PROTEIN B3"/>
    <property type="match status" value="1"/>
</dbReference>
<evidence type="ECO:0000256" key="4">
    <source>
        <dbReference type="ARBA" id="ARBA00022729"/>
    </source>
</evidence>
<keyword evidence="7" id="KW-0449">Lipoprotein</keyword>
<comment type="similarity">
    <text evidence="2">Belongs to the GerABKC lipoprotein family.</text>
</comment>
<dbReference type="Pfam" id="PF05504">
    <property type="entry name" value="Spore_GerAC"/>
    <property type="match status" value="1"/>
</dbReference>
<evidence type="ECO:0000313" key="10">
    <source>
        <dbReference type="EMBL" id="MFC0559444.1"/>
    </source>
</evidence>
<comment type="subcellular location">
    <subcellularLocation>
        <location evidence="1">Membrane</location>
        <topology evidence="1">Lipid-anchor</topology>
    </subcellularLocation>
</comment>
<proteinExistence type="inferred from homology"/>
<dbReference type="InterPro" id="IPR038501">
    <property type="entry name" value="Spore_GerAC_C_sf"/>
</dbReference>
<dbReference type="Proteomes" id="UP001589833">
    <property type="component" value="Unassembled WGS sequence"/>
</dbReference>
<sequence>MKKIFLSIILVLLLAGCWDRNELTEIGIVAAMAIDKDPDTGEYEVTSQFLRPAAESTQTPSPERPYLLVSHTGKTIFEAKRNSNQTTDRHGFFAHNKVVIINEELAREGLLPIIDSFKRGKEIRGHVWLCIAKGVDAKEILGVKSDNIARIPAMYLQSMINNAEQGAATINILNYFKQTLGEGIDPVAGVLTIESIDTEPYERVKLTGGAVFKKDQLKGFLNENEIRGYNWIKGEGPANTGAISLPSLLEEGKFVTVEVRDVSAQIKPKVDGNDQISFTIDVYQEGRITAQQATVGPFEDRKQHVDYLKLIEEENQKLIEDEIHLVVEKAQKEFQSDIFGFGRALEKEYPKVWQNVKDNWSETFAHVPYTINADVEIPSSMLLQSPFEPAQ</sequence>
<evidence type="ECO:0000259" key="8">
    <source>
        <dbReference type="Pfam" id="PF05504"/>
    </source>
</evidence>
<dbReference type="PANTHER" id="PTHR35789">
    <property type="entry name" value="SPORE GERMINATION PROTEIN B3"/>
    <property type="match status" value="1"/>
</dbReference>
<evidence type="ECO:0000256" key="7">
    <source>
        <dbReference type="ARBA" id="ARBA00023288"/>
    </source>
</evidence>
<dbReference type="Pfam" id="PF25198">
    <property type="entry name" value="Spore_GerAC_N"/>
    <property type="match status" value="1"/>
</dbReference>
<keyword evidence="4" id="KW-0732">Signal</keyword>
<evidence type="ECO:0000256" key="6">
    <source>
        <dbReference type="ARBA" id="ARBA00023139"/>
    </source>
</evidence>
<dbReference type="RefSeq" id="WP_273841591.1">
    <property type="nucleotide sequence ID" value="NZ_JAQQWT010000004.1"/>
</dbReference>
<dbReference type="Gene3D" id="3.30.300.210">
    <property type="entry name" value="Nutrient germinant receptor protein C, domain 3"/>
    <property type="match status" value="1"/>
</dbReference>
<keyword evidence="11" id="KW-1185">Reference proteome</keyword>
<feature type="domain" description="Spore germination protein N-terminal" evidence="9">
    <location>
        <begin position="19"/>
        <end position="193"/>
    </location>
</feature>
<evidence type="ECO:0000256" key="2">
    <source>
        <dbReference type="ARBA" id="ARBA00007886"/>
    </source>
</evidence>
<evidence type="ECO:0000256" key="1">
    <source>
        <dbReference type="ARBA" id="ARBA00004635"/>
    </source>
</evidence>
<evidence type="ECO:0000256" key="5">
    <source>
        <dbReference type="ARBA" id="ARBA00023136"/>
    </source>
</evidence>
<evidence type="ECO:0000259" key="9">
    <source>
        <dbReference type="Pfam" id="PF25198"/>
    </source>
</evidence>
<keyword evidence="6" id="KW-0564">Palmitate</keyword>
<dbReference type="Gene3D" id="6.20.190.10">
    <property type="entry name" value="Nutrient germinant receptor protein C, domain 1"/>
    <property type="match status" value="1"/>
</dbReference>
<evidence type="ECO:0000256" key="3">
    <source>
        <dbReference type="ARBA" id="ARBA00022544"/>
    </source>
</evidence>
<evidence type="ECO:0000313" key="11">
    <source>
        <dbReference type="Proteomes" id="UP001589833"/>
    </source>
</evidence>
<keyword evidence="3" id="KW-0309">Germination</keyword>
<dbReference type="InterPro" id="IPR008844">
    <property type="entry name" value="Spore_GerAC-like"/>
</dbReference>
<organism evidence="10 11">
    <name type="scientific">Halalkalibacter alkalisediminis</name>
    <dbReference type="NCBI Taxonomy" id="935616"/>
    <lineage>
        <taxon>Bacteria</taxon>
        <taxon>Bacillati</taxon>
        <taxon>Bacillota</taxon>
        <taxon>Bacilli</taxon>
        <taxon>Bacillales</taxon>
        <taxon>Bacillaceae</taxon>
        <taxon>Halalkalibacter</taxon>
    </lineage>
</organism>
<dbReference type="NCBIfam" id="TIGR02887">
    <property type="entry name" value="spore_ger_x_C"/>
    <property type="match status" value="1"/>
</dbReference>
<dbReference type="InterPro" id="IPR046953">
    <property type="entry name" value="Spore_GerAC-like_C"/>
</dbReference>